<evidence type="ECO:0000313" key="7">
    <source>
        <dbReference type="EMBL" id="EKO39083.1"/>
    </source>
</evidence>
<evidence type="ECO:0000256" key="5">
    <source>
        <dbReference type="SAM" id="Coils"/>
    </source>
</evidence>
<reference evidence="7 8" key="1">
    <citation type="submission" date="2012-07" db="EMBL/GenBank/DDBJ databases">
        <title>Draft genome sequence of Desulfovibrio magneticus str. Maddingley MBC34 obtained from a metagenomic sequence of a methanogenic enrichment isolated from coal-seam formation water in Victoria, Australia.</title>
        <authorList>
            <person name="Greenfield P."/>
            <person name="Hendry P."/>
            <person name="Li D."/>
            <person name="Rosewarne C.P."/>
            <person name="Tran-Dinh N."/>
            <person name="Elbourne L.D.H."/>
            <person name="Paulsen I.T."/>
            <person name="Midgley D.J."/>
        </authorList>
    </citation>
    <scope>NUCLEOTIDE SEQUENCE [LARGE SCALE GENOMIC DNA]</scope>
    <source>
        <strain evidence="8">Maddingley MBC34</strain>
    </source>
</reference>
<evidence type="ECO:0000256" key="2">
    <source>
        <dbReference type="ARBA" id="ARBA00023125"/>
    </source>
</evidence>
<protein>
    <submittedName>
        <fullName evidence="7">Transcriptional regulator</fullName>
    </submittedName>
</protein>
<keyword evidence="1" id="KW-0805">Transcription regulation</keyword>
<feature type="coiled-coil region" evidence="5">
    <location>
        <begin position="113"/>
        <end position="140"/>
    </location>
</feature>
<dbReference type="EMBL" id="ALAO01000175">
    <property type="protein sequence ID" value="EKO39083.1"/>
    <property type="molecule type" value="Genomic_DNA"/>
</dbReference>
<evidence type="ECO:0000313" key="8">
    <source>
        <dbReference type="Proteomes" id="UP000006272"/>
    </source>
</evidence>
<proteinExistence type="predicted"/>
<dbReference type="Gene3D" id="1.10.357.10">
    <property type="entry name" value="Tetracycline Repressor, domain 2"/>
    <property type="match status" value="1"/>
</dbReference>
<dbReference type="InterPro" id="IPR036271">
    <property type="entry name" value="Tet_transcr_reg_TetR-rel_C_sf"/>
</dbReference>
<sequence length="195" mass="21996">MKRIHSKENLLQVGLDLVWSRGFNGTGVEAILKEAKIPKGSFYNFFSSKEEFSLAVIDKFVAARGDVLFPILNDATAPPIARVKKSFETIIAAFEEIGCSKGCLLGNLGQEMSDQSEKVRQRLEESLRLWEKRVSDTLAQAQKENEISAEIDVEMLAETMIASFQGALLRSKIKKSSEPLRHFIHLYFNIFLAQR</sequence>
<keyword evidence="2 4" id="KW-0238">DNA-binding</keyword>
<evidence type="ECO:0000259" key="6">
    <source>
        <dbReference type="PROSITE" id="PS50977"/>
    </source>
</evidence>
<evidence type="ECO:0000256" key="1">
    <source>
        <dbReference type="ARBA" id="ARBA00023015"/>
    </source>
</evidence>
<evidence type="ECO:0000256" key="4">
    <source>
        <dbReference type="PROSITE-ProRule" id="PRU00335"/>
    </source>
</evidence>
<dbReference type="Proteomes" id="UP000006272">
    <property type="component" value="Unassembled WGS sequence"/>
</dbReference>
<keyword evidence="3" id="KW-0804">Transcription</keyword>
<evidence type="ECO:0000256" key="3">
    <source>
        <dbReference type="ARBA" id="ARBA00023163"/>
    </source>
</evidence>
<dbReference type="SUPFAM" id="SSF46689">
    <property type="entry name" value="Homeodomain-like"/>
    <property type="match status" value="1"/>
</dbReference>
<gene>
    <name evidence="7" type="ORF">B193_2210</name>
</gene>
<dbReference type="InterPro" id="IPR001647">
    <property type="entry name" value="HTH_TetR"/>
</dbReference>
<accession>K6H9D8</accession>
<feature type="domain" description="HTH tetR-type" evidence="6">
    <location>
        <begin position="4"/>
        <end position="64"/>
    </location>
</feature>
<dbReference type="InterPro" id="IPR011075">
    <property type="entry name" value="TetR_C"/>
</dbReference>
<dbReference type="InterPro" id="IPR009057">
    <property type="entry name" value="Homeodomain-like_sf"/>
</dbReference>
<dbReference type="PANTHER" id="PTHR47506">
    <property type="entry name" value="TRANSCRIPTIONAL REGULATORY PROTEIN"/>
    <property type="match status" value="1"/>
</dbReference>
<dbReference type="PATRIC" id="fig|1206767.3.peg.2153"/>
<dbReference type="AlphaFoldDB" id="K6H9D8"/>
<keyword evidence="5" id="KW-0175">Coiled coil</keyword>
<dbReference type="SUPFAM" id="SSF48498">
    <property type="entry name" value="Tetracyclin repressor-like, C-terminal domain"/>
    <property type="match status" value="1"/>
</dbReference>
<dbReference type="PANTHER" id="PTHR47506:SF6">
    <property type="entry name" value="HTH-TYPE TRANSCRIPTIONAL REPRESSOR NEMR"/>
    <property type="match status" value="1"/>
</dbReference>
<dbReference type="Pfam" id="PF16925">
    <property type="entry name" value="TetR_C_13"/>
    <property type="match status" value="1"/>
</dbReference>
<name>K6H9D8_9BACT</name>
<comment type="caution">
    <text evidence="7">The sequence shown here is derived from an EMBL/GenBank/DDBJ whole genome shotgun (WGS) entry which is preliminary data.</text>
</comment>
<dbReference type="PROSITE" id="PS50977">
    <property type="entry name" value="HTH_TETR_2"/>
    <property type="match status" value="1"/>
</dbReference>
<feature type="DNA-binding region" description="H-T-H motif" evidence="4">
    <location>
        <begin position="27"/>
        <end position="46"/>
    </location>
</feature>
<dbReference type="GO" id="GO:0003677">
    <property type="term" value="F:DNA binding"/>
    <property type="evidence" value="ECO:0007669"/>
    <property type="project" value="UniProtKB-UniRule"/>
</dbReference>
<organism evidence="7 8">
    <name type="scientific">Solidesulfovibrio magneticus str. Maddingley MBC34</name>
    <dbReference type="NCBI Taxonomy" id="1206767"/>
    <lineage>
        <taxon>Bacteria</taxon>
        <taxon>Pseudomonadati</taxon>
        <taxon>Thermodesulfobacteriota</taxon>
        <taxon>Desulfovibrionia</taxon>
        <taxon>Desulfovibrionales</taxon>
        <taxon>Desulfovibrionaceae</taxon>
        <taxon>Solidesulfovibrio</taxon>
    </lineage>
</organism>
<dbReference type="Pfam" id="PF00440">
    <property type="entry name" value="TetR_N"/>
    <property type="match status" value="1"/>
</dbReference>